<reference evidence="2" key="1">
    <citation type="journal article" date="2015" name="PLoS Genet.">
        <title>The dynamic genome and transcriptome of the human fungal pathogen Blastomyces and close relative Emmonsia.</title>
        <authorList>
            <person name="Munoz J.F."/>
            <person name="Gauthier G.M."/>
            <person name="Desjardins C.A."/>
            <person name="Gallo J.E."/>
            <person name="Holder J."/>
            <person name="Sullivan T.D."/>
            <person name="Marty A.J."/>
            <person name="Carmen J.C."/>
            <person name="Chen Z."/>
            <person name="Ding L."/>
            <person name="Gujja S."/>
            <person name="Magrini V."/>
            <person name="Misas E."/>
            <person name="Mitreva M."/>
            <person name="Priest M."/>
            <person name="Saif S."/>
            <person name="Whiston E.A."/>
            <person name="Young S."/>
            <person name="Zeng Q."/>
            <person name="Goldman W.E."/>
            <person name="Mardis E.R."/>
            <person name="Taylor J.W."/>
            <person name="McEwen J.G."/>
            <person name="Clay O.K."/>
            <person name="Klein B.S."/>
            <person name="Cuomo C.A."/>
        </authorList>
    </citation>
    <scope>NUCLEOTIDE SEQUENCE [LARGE SCALE GENOMIC DNA]</scope>
    <source>
        <strain evidence="2">SLH14081</strain>
    </source>
</reference>
<protein>
    <submittedName>
        <fullName evidence="1">Uncharacterized protein</fullName>
    </submittedName>
</protein>
<dbReference type="EMBL" id="GG657452">
    <property type="protein sequence ID" value="OAT07370.1"/>
    <property type="molecule type" value="Genomic_DNA"/>
</dbReference>
<proteinExistence type="predicted"/>
<dbReference type="RefSeq" id="XP_002626276.1">
    <property type="nucleotide sequence ID" value="XM_002626230.2"/>
</dbReference>
<dbReference type="AlphaFoldDB" id="A0A179UHN6"/>
<dbReference type="KEGG" id="bgh:BDBG_03440"/>
<sequence>MDAMPKHAFSGAKLVCDEMMGQDCRDGGDCIHFWRFRSTRWARSHERRLRLPLVDNSTRPAFPELVPRAYPRLNRLQKSALAAAAESATTATIPDDVSMMRLKMQHRGFVRTCKR</sequence>
<dbReference type="VEuPathDB" id="FungiDB:BDBG_03440"/>
<gene>
    <name evidence="1" type="ORF">BDBG_03440</name>
</gene>
<evidence type="ECO:0000313" key="2">
    <source>
        <dbReference type="Proteomes" id="UP000002038"/>
    </source>
</evidence>
<evidence type="ECO:0000313" key="1">
    <source>
        <dbReference type="EMBL" id="OAT07370.1"/>
    </source>
</evidence>
<name>A0A179UHN6_BLAGS</name>
<accession>A0A179UHN6</accession>
<dbReference type="Proteomes" id="UP000002038">
    <property type="component" value="Unassembled WGS sequence"/>
</dbReference>
<dbReference type="GeneID" id="8505741"/>
<organism evidence="1 2">
    <name type="scientific">Blastomyces gilchristii (strain SLH14081)</name>
    <name type="common">Blastomyces dermatitidis</name>
    <dbReference type="NCBI Taxonomy" id="559298"/>
    <lineage>
        <taxon>Eukaryota</taxon>
        <taxon>Fungi</taxon>
        <taxon>Dikarya</taxon>
        <taxon>Ascomycota</taxon>
        <taxon>Pezizomycotina</taxon>
        <taxon>Eurotiomycetes</taxon>
        <taxon>Eurotiomycetidae</taxon>
        <taxon>Onygenales</taxon>
        <taxon>Ajellomycetaceae</taxon>
        <taxon>Blastomyces</taxon>
    </lineage>
</organism>
<keyword evidence="2" id="KW-1185">Reference proteome</keyword>